<keyword evidence="2" id="KW-1185">Reference proteome</keyword>
<dbReference type="OrthoDB" id="3802391at2"/>
<sequence>MELLDLTPEPEPAPPPPSRRGIAVVAVLLAAFGVGGWLVSRGSPPLPETVRAAPTTTASLEVSRPTPTPWPERAGACGNTVAVPRVTAPALDEPTGLRLLVAGDGLHAVDLDSGRVSAVGGLAGGYVTSLQRAGSGFALLAATCDELSALTSEVLRLDGDLAPVAPSRSHADQIVTGSGGTYAVDWPDDNSAPVVMHRLDGRGTLRLSGDFSPDSTLPEGILGTSGNFAPAVEVRSRADGHRLRTVGEGRLMGANARAVLLAGYCDEGSPCVLSFGSPAARTLRRVTVPSSRAPTSAAALSPDGRYAAFQLSRELSDPRLYLDHPGPTSDIAVLDLRTGKLRVLDGVELAAKYSAGLTWSPDSSWLVVSLGEGSRTRLLVWRDRLDGLRSVGPLVPGRVLYQAGVLALAP</sequence>
<dbReference type="Pfam" id="PF07676">
    <property type="entry name" value="PD40"/>
    <property type="match status" value="1"/>
</dbReference>
<dbReference type="InterPro" id="IPR011659">
    <property type="entry name" value="WD40"/>
</dbReference>
<evidence type="ECO:0000313" key="1">
    <source>
        <dbReference type="EMBL" id="RKS73768.1"/>
    </source>
</evidence>
<dbReference type="Proteomes" id="UP000281955">
    <property type="component" value="Unassembled WGS sequence"/>
</dbReference>
<dbReference type="RefSeq" id="WP_121193585.1">
    <property type="nucleotide sequence ID" value="NZ_RBWV01000012.1"/>
</dbReference>
<dbReference type="AlphaFoldDB" id="A0A420XNK8"/>
<dbReference type="Gene3D" id="2.120.10.30">
    <property type="entry name" value="TolB, C-terminal domain"/>
    <property type="match status" value="1"/>
</dbReference>
<organism evidence="1 2">
    <name type="scientific">Motilibacter peucedani</name>
    <dbReference type="NCBI Taxonomy" id="598650"/>
    <lineage>
        <taxon>Bacteria</taxon>
        <taxon>Bacillati</taxon>
        <taxon>Actinomycetota</taxon>
        <taxon>Actinomycetes</taxon>
        <taxon>Motilibacterales</taxon>
        <taxon>Motilibacteraceae</taxon>
        <taxon>Motilibacter</taxon>
    </lineage>
</organism>
<dbReference type="InterPro" id="IPR011042">
    <property type="entry name" value="6-blade_b-propeller_TolB-like"/>
</dbReference>
<name>A0A420XNK8_9ACTN</name>
<accession>A0A420XNK8</accession>
<evidence type="ECO:0000313" key="2">
    <source>
        <dbReference type="Proteomes" id="UP000281955"/>
    </source>
</evidence>
<reference evidence="1 2" key="1">
    <citation type="submission" date="2018-10" db="EMBL/GenBank/DDBJ databases">
        <title>Genomic Encyclopedia of Archaeal and Bacterial Type Strains, Phase II (KMG-II): from individual species to whole genera.</title>
        <authorList>
            <person name="Goeker M."/>
        </authorList>
    </citation>
    <scope>NUCLEOTIDE SEQUENCE [LARGE SCALE GENOMIC DNA]</scope>
    <source>
        <strain evidence="1 2">RP-AC37</strain>
    </source>
</reference>
<dbReference type="SUPFAM" id="SSF82171">
    <property type="entry name" value="DPP6 N-terminal domain-like"/>
    <property type="match status" value="1"/>
</dbReference>
<dbReference type="InParanoid" id="A0A420XNK8"/>
<proteinExistence type="predicted"/>
<dbReference type="EMBL" id="RBWV01000012">
    <property type="protein sequence ID" value="RKS73768.1"/>
    <property type="molecule type" value="Genomic_DNA"/>
</dbReference>
<gene>
    <name evidence="1" type="ORF">CLV35_2259</name>
</gene>
<protein>
    <submittedName>
        <fullName evidence="1">WD40 repeat protein</fullName>
    </submittedName>
</protein>
<comment type="caution">
    <text evidence="1">The sequence shown here is derived from an EMBL/GenBank/DDBJ whole genome shotgun (WGS) entry which is preliminary data.</text>
</comment>